<evidence type="ECO:0000313" key="2">
    <source>
        <dbReference type="Proteomes" id="UP000287651"/>
    </source>
</evidence>
<gene>
    <name evidence="1" type="ORF">B296_00037858</name>
</gene>
<accession>A0A426XFZ6</accession>
<comment type="caution">
    <text evidence="1">The sequence shown here is derived from an EMBL/GenBank/DDBJ whole genome shotgun (WGS) entry which is preliminary data.</text>
</comment>
<proteinExistence type="predicted"/>
<reference evidence="1 2" key="1">
    <citation type="journal article" date="2014" name="Agronomy (Basel)">
        <title>A Draft Genome Sequence for Ensete ventricosum, the Drought-Tolerant Tree Against Hunger.</title>
        <authorList>
            <person name="Harrison J."/>
            <person name="Moore K.A."/>
            <person name="Paszkiewicz K."/>
            <person name="Jones T."/>
            <person name="Grant M."/>
            <person name="Ambacheew D."/>
            <person name="Muzemil S."/>
            <person name="Studholme D.J."/>
        </authorList>
    </citation>
    <scope>NUCLEOTIDE SEQUENCE [LARGE SCALE GENOMIC DNA]</scope>
</reference>
<dbReference type="AlphaFoldDB" id="A0A426XFZ6"/>
<organism evidence="1 2">
    <name type="scientific">Ensete ventricosum</name>
    <name type="common">Abyssinian banana</name>
    <name type="synonym">Musa ensete</name>
    <dbReference type="NCBI Taxonomy" id="4639"/>
    <lineage>
        <taxon>Eukaryota</taxon>
        <taxon>Viridiplantae</taxon>
        <taxon>Streptophyta</taxon>
        <taxon>Embryophyta</taxon>
        <taxon>Tracheophyta</taxon>
        <taxon>Spermatophyta</taxon>
        <taxon>Magnoliopsida</taxon>
        <taxon>Liliopsida</taxon>
        <taxon>Zingiberales</taxon>
        <taxon>Musaceae</taxon>
        <taxon>Ensete</taxon>
    </lineage>
</organism>
<dbReference type="EMBL" id="AMZH03021243">
    <property type="protein sequence ID" value="RRT38417.1"/>
    <property type="molecule type" value="Genomic_DNA"/>
</dbReference>
<sequence>MKLAAINPRLDIDIEAVLSKYLLQTCNGPSAAMGSSSGIVRPPPLHASQQGLAQAGLSGMINLPDLLRRSINAQMTAAQGYKEEPKMQVESWTDFIDFYCLYFYVQVPNAWDEELHNVLQMAYNGTVNLNTHRVQQ</sequence>
<protein>
    <submittedName>
        <fullName evidence="1">Uncharacterized protein</fullName>
    </submittedName>
</protein>
<evidence type="ECO:0000313" key="1">
    <source>
        <dbReference type="EMBL" id="RRT38417.1"/>
    </source>
</evidence>
<dbReference type="Proteomes" id="UP000287651">
    <property type="component" value="Unassembled WGS sequence"/>
</dbReference>
<name>A0A426XFZ6_ENSVE</name>